<gene>
    <name evidence="2" type="primary">bamC</name>
    <name evidence="2" type="ORF">PRZ01_12325</name>
</gene>
<comment type="caution">
    <text evidence="2">The sequence shown here is derived from an EMBL/GenBank/DDBJ whole genome shotgun (WGS) entry which is preliminary data.</text>
</comment>
<evidence type="ECO:0000256" key="1">
    <source>
        <dbReference type="SAM" id="MobiDB-lite"/>
    </source>
</evidence>
<dbReference type="Proteomes" id="UP001219862">
    <property type="component" value="Unassembled WGS sequence"/>
</dbReference>
<organism evidence="2 3">
    <name type="scientific">Roseateles koreensis</name>
    <dbReference type="NCBI Taxonomy" id="2987526"/>
    <lineage>
        <taxon>Bacteria</taxon>
        <taxon>Pseudomonadati</taxon>
        <taxon>Pseudomonadota</taxon>
        <taxon>Betaproteobacteria</taxon>
        <taxon>Burkholderiales</taxon>
        <taxon>Sphaerotilaceae</taxon>
        <taxon>Roseateles</taxon>
    </lineage>
</organism>
<evidence type="ECO:0000313" key="2">
    <source>
        <dbReference type="EMBL" id="MDC8785977.1"/>
    </source>
</evidence>
<dbReference type="Pfam" id="PF06804">
    <property type="entry name" value="Lipoprotein_18"/>
    <property type="match status" value="1"/>
</dbReference>
<protein>
    <submittedName>
        <fullName evidence="2">Outer membrane protein assembly factor BamC</fullName>
    </submittedName>
</protein>
<accession>A0ABT5KW14</accession>
<dbReference type="EMBL" id="JAQQXS010000010">
    <property type="protein sequence ID" value="MDC8785977.1"/>
    <property type="molecule type" value="Genomic_DNA"/>
</dbReference>
<feature type="region of interest" description="Disordered" evidence="1">
    <location>
        <begin position="51"/>
        <end position="77"/>
    </location>
</feature>
<dbReference type="PROSITE" id="PS51257">
    <property type="entry name" value="PROKAR_LIPOPROTEIN"/>
    <property type="match status" value="1"/>
</dbReference>
<dbReference type="InterPro" id="IPR042268">
    <property type="entry name" value="BamC_C"/>
</dbReference>
<keyword evidence="3" id="KW-1185">Reference proteome</keyword>
<dbReference type="InterPro" id="IPR010653">
    <property type="entry name" value="NlpB/DapX"/>
</dbReference>
<name>A0ABT5KW14_9BURK</name>
<proteinExistence type="predicted"/>
<evidence type="ECO:0000313" key="3">
    <source>
        <dbReference type="Proteomes" id="UP001219862"/>
    </source>
</evidence>
<sequence>MSSVTRSSNVPLQHPTLRLTSLILVSALAAAGCSSIDKVISSDKVDYRSGAKQTTGLDVPPDLTQLARDNRNPASGGVVSAAALQQSAAGKAASASMAPAANNTVALNAAGNIRLERDGNVRWLHTDLSPEQLWQPVKDFWTERGFELTTEQADVGLMETNWNENRAKLPQDIIRSTIGKVFDNLYSSGERDMFRTRVERNAKGGTDIYISHKGVQEVYTNQQKESTAWQARPSDPLLESEMLSRLMLKLGAKDEAAKAALVAASAPVAQVAAAGVDAPKNRSLADVPDELQVAEGFERAWRRVGQSLDRHGFTVEDRDRKQGLFFLRYADPNQAGKDEPNFFQRLFSKDEGGAAKVRYRVAVKSEGERSTVSVLDDKGQKQTNEIAKRILNLLMDDLR</sequence>
<reference evidence="2 3" key="1">
    <citation type="submission" date="2022-10" db="EMBL/GenBank/DDBJ databases">
        <title>paucibacter sp. hw8 Genome sequencing.</title>
        <authorList>
            <person name="Park S."/>
        </authorList>
    </citation>
    <scope>NUCLEOTIDE SEQUENCE [LARGE SCALE GENOMIC DNA]</scope>
    <source>
        <strain evidence="3">hw8</strain>
    </source>
</reference>
<dbReference type="Gene3D" id="3.30.310.170">
    <property type="entry name" value="Outer membrane protein assembly factor BamC"/>
    <property type="match status" value="1"/>
</dbReference>